<organism evidence="2 3">
    <name type="scientific">Acer saccharum</name>
    <name type="common">Sugar maple</name>
    <dbReference type="NCBI Taxonomy" id="4024"/>
    <lineage>
        <taxon>Eukaryota</taxon>
        <taxon>Viridiplantae</taxon>
        <taxon>Streptophyta</taxon>
        <taxon>Embryophyta</taxon>
        <taxon>Tracheophyta</taxon>
        <taxon>Spermatophyta</taxon>
        <taxon>Magnoliopsida</taxon>
        <taxon>eudicotyledons</taxon>
        <taxon>Gunneridae</taxon>
        <taxon>Pentapetalae</taxon>
        <taxon>rosids</taxon>
        <taxon>malvids</taxon>
        <taxon>Sapindales</taxon>
        <taxon>Sapindaceae</taxon>
        <taxon>Hippocastanoideae</taxon>
        <taxon>Acereae</taxon>
        <taxon>Acer</taxon>
    </lineage>
</organism>
<accession>A0AA39SQP0</accession>
<dbReference type="AlphaFoldDB" id="A0AA39SQP0"/>
<name>A0AA39SQP0_ACESA</name>
<reference evidence="2" key="1">
    <citation type="journal article" date="2022" name="Plant J.">
        <title>Strategies of tolerance reflected in two North American maple genomes.</title>
        <authorList>
            <person name="McEvoy S.L."/>
            <person name="Sezen U.U."/>
            <person name="Trouern-Trend A."/>
            <person name="McMahon S.M."/>
            <person name="Schaberg P.G."/>
            <person name="Yang J."/>
            <person name="Wegrzyn J.L."/>
            <person name="Swenson N.G."/>
        </authorList>
    </citation>
    <scope>NUCLEOTIDE SEQUENCE</scope>
    <source>
        <strain evidence="2">NS2018</strain>
    </source>
</reference>
<feature type="region of interest" description="Disordered" evidence="1">
    <location>
        <begin position="303"/>
        <end position="328"/>
    </location>
</feature>
<proteinExistence type="predicted"/>
<keyword evidence="3" id="KW-1185">Reference proteome</keyword>
<dbReference type="EMBL" id="JAUESC010000380">
    <property type="protein sequence ID" value="KAK0593144.1"/>
    <property type="molecule type" value="Genomic_DNA"/>
</dbReference>
<dbReference type="Proteomes" id="UP001168877">
    <property type="component" value="Unassembled WGS sequence"/>
</dbReference>
<evidence type="ECO:0000256" key="1">
    <source>
        <dbReference type="SAM" id="MobiDB-lite"/>
    </source>
</evidence>
<evidence type="ECO:0000313" key="2">
    <source>
        <dbReference type="EMBL" id="KAK0593144.1"/>
    </source>
</evidence>
<evidence type="ECO:0000313" key="3">
    <source>
        <dbReference type="Proteomes" id="UP001168877"/>
    </source>
</evidence>
<feature type="compositionally biased region" description="Low complexity" evidence="1">
    <location>
        <begin position="304"/>
        <end position="323"/>
    </location>
</feature>
<reference evidence="2" key="2">
    <citation type="submission" date="2023-06" db="EMBL/GenBank/DDBJ databases">
        <authorList>
            <person name="Swenson N.G."/>
            <person name="Wegrzyn J.L."/>
            <person name="Mcevoy S.L."/>
        </authorList>
    </citation>
    <scope>NUCLEOTIDE SEQUENCE</scope>
    <source>
        <strain evidence="2">NS2018</strain>
        <tissue evidence="2">Leaf</tissue>
    </source>
</reference>
<sequence>MASTNSNSKSRPTLPRNRPTTLIDMMHFVSNWFDYEEILVDEITKSENIAKIEEDFTKYEVGVSKTEEIVVSKNECDNEIIEANKNEEDGRLLCDCEEIWVDENAESERINKTVSELSKNKTSDDAFYDALGDRVVEFGNSIQEKLVDCFDVVKIEEGNDKLESSIFGNFTQLEAKALDVGVVMKIDIEPTNPVDEETKTVKLQLEELTIETVFENFVSMSHVLVGQMVSTLGVGFENFKSKRLPYYKLTPSMHPTSSNLVIIDPFPSVLPDDECTSTLNVQDLTTAGTRPPITQVYSYCSRQSSELPPDISPPESEIPPNSSMDVDPPSLSLCRNPIRARRPPARYALQLSFSFQITCHS</sequence>
<protein>
    <submittedName>
        <fullName evidence="2">Uncharacterized protein</fullName>
    </submittedName>
</protein>
<comment type="caution">
    <text evidence="2">The sequence shown here is derived from an EMBL/GenBank/DDBJ whole genome shotgun (WGS) entry which is preliminary data.</text>
</comment>
<gene>
    <name evidence="2" type="ORF">LWI29_031791</name>
</gene>